<sequence length="205" mass="22664">KTLSCGADSTIALYFNDDEITGEVKCTRDGWYDGANVLSHFKPMPPSKLPYTPNVECREFCSKSLINKANCPAGAICREHIFSDEKLLSCGTDDTVALFLNGEERTGVLKCTRDGWTQTVNTPAPGTPTIIVPFKAQTTPVNVYCREWCAPSLIDTQDMTNKYSTEKKLSCGFDETVALFVDEQPTKGEVQCTRDGWIEKGTQPK</sequence>
<evidence type="ECO:0000313" key="2">
    <source>
        <dbReference type="Proteomes" id="UP001328107"/>
    </source>
</evidence>
<gene>
    <name evidence="1" type="ORF">PMAYCL1PPCAC_19431</name>
</gene>
<organism evidence="1 2">
    <name type="scientific">Pristionchus mayeri</name>
    <dbReference type="NCBI Taxonomy" id="1317129"/>
    <lineage>
        <taxon>Eukaryota</taxon>
        <taxon>Metazoa</taxon>
        <taxon>Ecdysozoa</taxon>
        <taxon>Nematoda</taxon>
        <taxon>Chromadorea</taxon>
        <taxon>Rhabditida</taxon>
        <taxon>Rhabditina</taxon>
        <taxon>Diplogasteromorpha</taxon>
        <taxon>Diplogasteroidea</taxon>
        <taxon>Neodiplogasteridae</taxon>
        <taxon>Pristionchus</taxon>
    </lineage>
</organism>
<comment type="caution">
    <text evidence="1">The sequence shown here is derived from an EMBL/GenBank/DDBJ whole genome shotgun (WGS) entry which is preliminary data.</text>
</comment>
<feature type="non-terminal residue" evidence="1">
    <location>
        <position position="1"/>
    </location>
</feature>
<protein>
    <submittedName>
        <fullName evidence="1">Uncharacterized protein</fullName>
    </submittedName>
</protein>
<name>A0AAN5CR82_9BILA</name>
<accession>A0AAN5CR82</accession>
<dbReference type="AlphaFoldDB" id="A0AAN5CR82"/>
<feature type="non-terminal residue" evidence="1">
    <location>
        <position position="205"/>
    </location>
</feature>
<evidence type="ECO:0000313" key="1">
    <source>
        <dbReference type="EMBL" id="GMR49236.1"/>
    </source>
</evidence>
<proteinExistence type="predicted"/>
<dbReference type="EMBL" id="BTRK01000004">
    <property type="protein sequence ID" value="GMR49236.1"/>
    <property type="molecule type" value="Genomic_DNA"/>
</dbReference>
<dbReference type="Proteomes" id="UP001328107">
    <property type="component" value="Unassembled WGS sequence"/>
</dbReference>
<keyword evidence="2" id="KW-1185">Reference proteome</keyword>
<reference evidence="2" key="1">
    <citation type="submission" date="2022-10" db="EMBL/GenBank/DDBJ databases">
        <title>Genome assembly of Pristionchus species.</title>
        <authorList>
            <person name="Yoshida K."/>
            <person name="Sommer R.J."/>
        </authorList>
    </citation>
    <scope>NUCLEOTIDE SEQUENCE [LARGE SCALE GENOMIC DNA]</scope>
    <source>
        <strain evidence="2">RS5460</strain>
    </source>
</reference>